<feature type="transmembrane region" description="Helical" evidence="1">
    <location>
        <begin position="304"/>
        <end position="321"/>
    </location>
</feature>
<feature type="transmembrane region" description="Helical" evidence="1">
    <location>
        <begin position="327"/>
        <end position="345"/>
    </location>
</feature>
<evidence type="ECO:0000256" key="1">
    <source>
        <dbReference type="SAM" id="Phobius"/>
    </source>
</evidence>
<gene>
    <name evidence="3" type="ORF">GPY61_02970</name>
</gene>
<feature type="domain" description="Acyltransferase 3" evidence="2">
    <location>
        <begin position="36"/>
        <end position="340"/>
    </location>
</feature>
<evidence type="ECO:0000259" key="2">
    <source>
        <dbReference type="Pfam" id="PF01757"/>
    </source>
</evidence>
<comment type="caution">
    <text evidence="3">The sequence shown here is derived from an EMBL/GenBank/DDBJ whole genome shotgun (WGS) entry which is preliminary data.</text>
</comment>
<feature type="transmembrane region" description="Helical" evidence="1">
    <location>
        <begin position="104"/>
        <end position="123"/>
    </location>
</feature>
<keyword evidence="3" id="KW-0012">Acyltransferase</keyword>
<feature type="transmembrane region" description="Helical" evidence="1">
    <location>
        <begin position="270"/>
        <end position="292"/>
    </location>
</feature>
<feature type="transmembrane region" description="Helical" evidence="1">
    <location>
        <begin position="64"/>
        <end position="83"/>
    </location>
</feature>
<dbReference type="InterPro" id="IPR002656">
    <property type="entry name" value="Acyl_transf_3_dom"/>
</dbReference>
<dbReference type="Proteomes" id="UP000443353">
    <property type="component" value="Unassembled WGS sequence"/>
</dbReference>
<proteinExistence type="predicted"/>
<reference evidence="3 4" key="1">
    <citation type="submission" date="2019-12" db="EMBL/GenBank/DDBJ databases">
        <authorList>
            <person name="Li C."/>
            <person name="Zhao J."/>
        </authorList>
    </citation>
    <scope>NUCLEOTIDE SEQUENCE [LARGE SCALE GENOMIC DNA]</scope>
    <source>
        <strain evidence="3 4">NEAU-DD11</strain>
    </source>
</reference>
<protein>
    <submittedName>
        <fullName evidence="3">Acyltransferase family protein</fullName>
    </submittedName>
</protein>
<keyword evidence="1" id="KW-0812">Transmembrane</keyword>
<keyword evidence="1" id="KW-0472">Membrane</keyword>
<feature type="transmembrane region" description="Helical" evidence="1">
    <location>
        <begin position="184"/>
        <end position="210"/>
    </location>
</feature>
<accession>A0A7X3FVT6</accession>
<sequence length="387" mass="43032">MGRHRYGADSRQIVLISTIPRGLLMSKREIPHGLSVYLDLVRFGAASIVVLSHLWTFAFPQHPLPWPGHSAVVIFFVLSGFVISHAARPELGLRGYLHHRIARIYPVVLGAAVLSLLLSVFGVNTMQYAGTRGTDLLDVGLNVTFLAQTWCNVALPYNGPFWSLNYEVWYYVLFGIWCYHPSRLLLLVAVIVAGPKILLLMPVWLLGVYLHRRMPVLDRRTALWIFMATSVAGLAFFWIDAGARIREVMRVMWPEAMDLTRGSNQFVGDFLLGLIVALNFLAAGSLGMSLVLKCEKAIRYLSSFTFSIYVFHMPLAVLIWNGLGVHAAAPFFGLLLLGIVGMGELTERRTKWYRSLLAPLFAVAHGSVPAGRAVDRLAEPPGKHAGR</sequence>
<organism evidence="3 4">
    <name type="scientific">Massilia cellulosiltytica</name>
    <dbReference type="NCBI Taxonomy" id="2683234"/>
    <lineage>
        <taxon>Bacteria</taxon>
        <taxon>Pseudomonadati</taxon>
        <taxon>Pseudomonadota</taxon>
        <taxon>Betaproteobacteria</taxon>
        <taxon>Burkholderiales</taxon>
        <taxon>Oxalobacteraceae</taxon>
        <taxon>Telluria group</taxon>
        <taxon>Massilia</taxon>
    </lineage>
</organism>
<keyword evidence="4" id="KW-1185">Reference proteome</keyword>
<dbReference type="AlphaFoldDB" id="A0A7X3FVT6"/>
<keyword evidence="3" id="KW-0808">Transferase</keyword>
<evidence type="ECO:0000313" key="4">
    <source>
        <dbReference type="Proteomes" id="UP000443353"/>
    </source>
</evidence>
<dbReference type="EMBL" id="WSES01000001">
    <property type="protein sequence ID" value="MVW58886.1"/>
    <property type="molecule type" value="Genomic_DNA"/>
</dbReference>
<evidence type="ECO:0000313" key="3">
    <source>
        <dbReference type="EMBL" id="MVW58886.1"/>
    </source>
</evidence>
<dbReference type="Pfam" id="PF01757">
    <property type="entry name" value="Acyl_transf_3"/>
    <property type="match status" value="1"/>
</dbReference>
<name>A0A7X3FVT6_9BURK</name>
<dbReference type="GO" id="GO:0016747">
    <property type="term" value="F:acyltransferase activity, transferring groups other than amino-acyl groups"/>
    <property type="evidence" value="ECO:0007669"/>
    <property type="project" value="InterPro"/>
</dbReference>
<feature type="transmembrane region" description="Helical" evidence="1">
    <location>
        <begin position="222"/>
        <end position="239"/>
    </location>
</feature>
<feature type="transmembrane region" description="Helical" evidence="1">
    <location>
        <begin position="34"/>
        <end position="58"/>
    </location>
</feature>
<keyword evidence="1" id="KW-1133">Transmembrane helix</keyword>